<proteinExistence type="predicted"/>
<sequence>MPAGMHRGRAPLMRYCSNSPKAARVGNGAPLLKHFYYTSPMGKVKGKIV</sequence>
<protein>
    <submittedName>
        <fullName evidence="1">Uncharacterized protein</fullName>
    </submittedName>
</protein>
<dbReference type="AlphaFoldDB" id="A0A096DGR0"/>
<dbReference type="EMBL" id="ADLO01000030">
    <property type="protein sequence ID" value="KGF56719.1"/>
    <property type="molecule type" value="Genomic_DNA"/>
</dbReference>
<dbReference type="HOGENOM" id="CLU_3136936_0_0_9"/>
<name>A0A096DGR0_FLAPL</name>
<dbReference type="Proteomes" id="UP000029585">
    <property type="component" value="Unassembled WGS sequence"/>
</dbReference>
<evidence type="ECO:0000313" key="1">
    <source>
        <dbReference type="EMBL" id="KGF56719.1"/>
    </source>
</evidence>
<keyword evidence="2" id="KW-1185">Reference proteome</keyword>
<reference evidence="1 2" key="1">
    <citation type="submission" date="2011-08" db="EMBL/GenBank/DDBJ databases">
        <title>The Genome Sequence of Clostridium orbiscindens 1_3_50AFAA.</title>
        <authorList>
            <consortium name="The Broad Institute Genome Sequencing Platform"/>
            <person name="Earl A."/>
            <person name="Ward D."/>
            <person name="Feldgarden M."/>
            <person name="Gevers D."/>
            <person name="Daigneault M."/>
            <person name="Strauss J."/>
            <person name="Allen-Vercoe E."/>
            <person name="Young S.K."/>
            <person name="Zeng Q."/>
            <person name="Gargeya S."/>
            <person name="Fitzgerald M."/>
            <person name="Haas B."/>
            <person name="Abouelleil A."/>
            <person name="Alvarado L."/>
            <person name="Arachchi H.M."/>
            <person name="Berlin A."/>
            <person name="Brown A."/>
            <person name="Chapman S.B."/>
            <person name="Chen Z."/>
            <person name="Dunbar C."/>
            <person name="Freedman E."/>
            <person name="Gearin G."/>
            <person name="Gellesch M."/>
            <person name="Goldberg J."/>
            <person name="Griggs A."/>
            <person name="Gujja S."/>
            <person name="Heiman D."/>
            <person name="Howarth C."/>
            <person name="Larson L."/>
            <person name="Lui A."/>
            <person name="MacDonald P.J.P."/>
            <person name="Montmayeur A."/>
            <person name="Murphy C."/>
            <person name="Neiman D."/>
            <person name="Pearson M."/>
            <person name="Priest M."/>
            <person name="Roberts A."/>
            <person name="Saif S."/>
            <person name="Shea T."/>
            <person name="Shenoy N."/>
            <person name="Sisk P."/>
            <person name="Stolte C."/>
            <person name="Sykes S."/>
            <person name="Wortman J."/>
            <person name="Nusbaum C."/>
            <person name="Birren B."/>
        </authorList>
    </citation>
    <scope>NUCLEOTIDE SEQUENCE [LARGE SCALE GENOMIC DNA]</scope>
    <source>
        <strain evidence="1 2">1_3_50AFAA</strain>
    </source>
</reference>
<gene>
    <name evidence="1" type="ORF">HMPREF9460_00799</name>
</gene>
<accession>A0A096DGR0</accession>
<organism evidence="1 2">
    <name type="scientific">Flavonifractor plautii 1_3_50AFAA</name>
    <dbReference type="NCBI Taxonomy" id="742738"/>
    <lineage>
        <taxon>Bacteria</taxon>
        <taxon>Bacillati</taxon>
        <taxon>Bacillota</taxon>
        <taxon>Clostridia</taxon>
        <taxon>Eubacteriales</taxon>
        <taxon>Oscillospiraceae</taxon>
        <taxon>Flavonifractor</taxon>
    </lineage>
</organism>
<comment type="caution">
    <text evidence="1">The sequence shown here is derived from an EMBL/GenBank/DDBJ whole genome shotgun (WGS) entry which is preliminary data.</text>
</comment>
<evidence type="ECO:0000313" key="2">
    <source>
        <dbReference type="Proteomes" id="UP000029585"/>
    </source>
</evidence>
<dbReference type="PATRIC" id="fig|742738.3.peg.835"/>